<reference evidence="2" key="1">
    <citation type="submission" date="2022-04" db="EMBL/GenBank/DDBJ databases">
        <title>A functionally conserved STORR gene fusion in Papaver species that diverged 16.8 million years ago.</title>
        <authorList>
            <person name="Catania T."/>
        </authorList>
    </citation>
    <scope>NUCLEOTIDE SEQUENCE</scope>
    <source>
        <strain evidence="2">S-188037</strain>
    </source>
</reference>
<comment type="caution">
    <text evidence="2">The sequence shown here is derived from an EMBL/GenBank/DDBJ whole genome shotgun (WGS) entry which is preliminary data.</text>
</comment>
<evidence type="ECO:0000313" key="2">
    <source>
        <dbReference type="EMBL" id="KAI3922987.1"/>
    </source>
</evidence>
<keyword evidence="1" id="KW-1133">Transmembrane helix</keyword>
<keyword evidence="1" id="KW-0472">Membrane</keyword>
<feature type="transmembrane region" description="Helical" evidence="1">
    <location>
        <begin position="16"/>
        <end position="40"/>
    </location>
</feature>
<dbReference type="EMBL" id="JAJJMB010008589">
    <property type="protein sequence ID" value="KAI3922987.1"/>
    <property type="molecule type" value="Genomic_DNA"/>
</dbReference>
<keyword evidence="3" id="KW-1185">Reference proteome</keyword>
<accession>A0AAD4XKJ8</accession>
<sequence>MTKFELLLKLVPAAGLLSYCFTHLLMFLFLPSTLLAIVSLEMIVRPCVSLNIKHFPVSEYFYKPWNYAQAQTAVREFLITGASQLEDAELEFIKHVCAFLALDRSVQHNALVLSIQQLFRISTMYWDDKHSTHGVSSDVI</sequence>
<keyword evidence="1" id="KW-0812">Transmembrane</keyword>
<evidence type="ECO:0000313" key="3">
    <source>
        <dbReference type="Proteomes" id="UP001202328"/>
    </source>
</evidence>
<organism evidence="2 3">
    <name type="scientific">Papaver atlanticum</name>
    <dbReference type="NCBI Taxonomy" id="357466"/>
    <lineage>
        <taxon>Eukaryota</taxon>
        <taxon>Viridiplantae</taxon>
        <taxon>Streptophyta</taxon>
        <taxon>Embryophyta</taxon>
        <taxon>Tracheophyta</taxon>
        <taxon>Spermatophyta</taxon>
        <taxon>Magnoliopsida</taxon>
        <taxon>Ranunculales</taxon>
        <taxon>Papaveraceae</taxon>
        <taxon>Papaveroideae</taxon>
        <taxon>Papaver</taxon>
    </lineage>
</organism>
<proteinExistence type="predicted"/>
<dbReference type="AlphaFoldDB" id="A0AAD4XKJ8"/>
<dbReference type="Proteomes" id="UP001202328">
    <property type="component" value="Unassembled WGS sequence"/>
</dbReference>
<evidence type="ECO:0000256" key="1">
    <source>
        <dbReference type="SAM" id="Phobius"/>
    </source>
</evidence>
<gene>
    <name evidence="2" type="ORF">MKW98_013521</name>
</gene>
<protein>
    <submittedName>
        <fullName evidence="2">Uncharacterized protein</fullName>
    </submittedName>
</protein>
<name>A0AAD4XKJ8_9MAGN</name>